<reference evidence="3" key="1">
    <citation type="submission" date="2017-11" db="EMBL/GenBank/DDBJ databases">
        <title>The sensing device of the deep-sea amphipod.</title>
        <authorList>
            <person name="Kobayashi H."/>
            <person name="Nagahama T."/>
            <person name="Arai W."/>
            <person name="Sasagawa Y."/>
            <person name="Umeda M."/>
            <person name="Hayashi T."/>
            <person name="Nikaido I."/>
            <person name="Watanabe H."/>
            <person name="Oguri K."/>
            <person name="Kitazato H."/>
            <person name="Fujioka K."/>
            <person name="Kido Y."/>
            <person name="Takami H."/>
        </authorList>
    </citation>
    <scope>NUCLEOTIDE SEQUENCE</scope>
    <source>
        <tissue evidence="3">Whole body</tissue>
    </source>
</reference>
<name>A0A6A7FQV3_9CRUS</name>
<feature type="region of interest" description="Disordered" evidence="1">
    <location>
        <begin position="35"/>
        <end position="58"/>
    </location>
</feature>
<accession>A0A6A7FQV3</accession>
<feature type="region of interest" description="Disordered" evidence="1">
    <location>
        <begin position="645"/>
        <end position="683"/>
    </location>
</feature>
<feature type="compositionally biased region" description="Basic and acidic residues" evidence="1">
    <location>
        <begin position="1909"/>
        <end position="1920"/>
    </location>
</feature>
<feature type="compositionally biased region" description="Basic and acidic residues" evidence="1">
    <location>
        <begin position="1948"/>
        <end position="1960"/>
    </location>
</feature>
<protein>
    <recommendedName>
        <fullName evidence="2">DnaJ homologue subfamily C GRV2/DNAJC13 N-terminal domain-containing protein</fullName>
    </recommendedName>
</protein>
<feature type="region of interest" description="Disordered" evidence="1">
    <location>
        <begin position="1899"/>
        <end position="2016"/>
    </location>
</feature>
<dbReference type="Gene3D" id="1.25.10.10">
    <property type="entry name" value="Leucine-rich Repeat Variant"/>
    <property type="match status" value="2"/>
</dbReference>
<dbReference type="InterPro" id="IPR016024">
    <property type="entry name" value="ARM-type_fold"/>
</dbReference>
<dbReference type="SUPFAM" id="SSF48371">
    <property type="entry name" value="ARM repeat"/>
    <property type="match status" value="3"/>
</dbReference>
<dbReference type="InterPro" id="IPR045802">
    <property type="entry name" value="GRV2/DNAJC13_N"/>
</dbReference>
<proteinExistence type="evidence at transcript level"/>
<evidence type="ECO:0000256" key="1">
    <source>
        <dbReference type="SAM" id="MobiDB-lite"/>
    </source>
</evidence>
<dbReference type="EMBL" id="IACT01001183">
    <property type="protein sequence ID" value="LAC20543.1"/>
    <property type="molecule type" value="mRNA"/>
</dbReference>
<sequence>MFRRTRTKLDVLPAEANKNDESSVAGGLSPISIADTNLDPLSPRSGHGSPADARREADAETELRAMVKILKKHPEQYKQVFVDFCNLIPEQHNWKLKAVEPKILSLVLRLLESDVNSRSSERRLLMDVMARLLRAKTLFKTIQKHGVDPLISALNDDDEQVVLSALNVAKHIVTFKGFTTAKNVKEMIQINKALFHGASGFVALTQLLKQHTQADGSRQVLKSTLELFSSILCSETETLQYDCVRNIMELLKPIISSLLRQSYCSDTVIAYHSTVLIQCLLLHSNMKTHDKIQRSALRMGCFLKHLFIAVHGHVDFTDEKLPPLVGECDSRIQHESQMLIGLLVDGYSDASDALSNALPARLIGNYIRLPHKFEYRFQFMNILAQREWLETTAYHRYSKNLLKRENWMAVFHAIKLSFSEPDLIWNEVTRQELLTALRSELREFQCQQSVMASSEWHWEGFEVLYPSLGAELKCAGYYVRLLLPALELDVPFDIPNTQLRPLIMSVYNRAVIEDKMNWKLGCLRLISTLFRIYPKELSVLEPLPYIVWLLDPKHTHPLWRDHILNFLATLLMNPRNAKEFIRSGGLSHLEYYISDIHRKRHHNNSVDTSGVETSHIVDTSQIRISVPHHKTSSITSLASLSSSHDVAGRRSVSHSHSSATHIQKPPSVRSSPSRSLTPAFDETKSDIDPAAATDCDILETLETPMSQVEVTQASIALVRLLCQRLPRLKKSISRHKVFQSLVQALICGEAAIIADVTCVLMYIIQDNSYAVPRLATTALFIYLVYCTKTECTPNIAKLMHWYHGKQNNEFVKPDESALSFMLPVPLIKVLDNEGPGKFMEYLNDGAVERPDLIWNNSVRQILYSHISKLVADIRAQLADNPQCSIQYRSYDPIVYECLDRELCVAGIYVRVFNEQSDFQLRDPPIFMNGLLDFMKRDLSNDYLKELLNAQITMVRRFPSLSNAREYPCFEILLSIIGRPIESDEDRLVVSSASDLAYFLLTMKTETDNRSRCVNSCGVHEMSAAILQLISKGLDVDDGILGTMLKFLSILNMLCYKNPPALAIIIDQNELFIELSRMIDLPFVERFPDISLSAMQAITTLVSSASLLKKFVENGAILFVINIVMFHNDESEETSRLISAAGKCLAAMSCKEPEFLLQEHAGGIDSPEAQCEFHAHLRNILRSLLTPGLYMYVRDPLRFTLRCHENFETPLLIWNDQTRDELRQYFREQFPEIRETGIWKSSVFFFTYSTLRHDVALGAGEIIVGDIYLRLYNENNGERIEIQETLESRGQFLIELLHAIQNCSEALKEMEAEKHKSVAFAYLNVVGQSITRLISEYPILLEQYDDEMEYLSKLLVSPIFDSQQSVLIVFRCLADSPQTIGFVSPNVLQLHALLNLERESVELNPSIDLILDLLIVLCRDEKVLSGLCDSGILVSILWILGSSELFTRSQRLKSAHLLGTMVDDEVSGNETRSVCQLLLTVEFDKQIVGAVHDPEMLIEYFDQDHDSPVIFWNDGCRRDLLKFLELELSSIRDHQSVLLEGTSRGEQTAPFGWITKDIPERFVKNTLSSQLCIDDIYIHALNANPFYPVSTETFWPKLIEGLRREFAFYCHVRDLSIRESEQSGTVFDADNPNDQSGGIDHALGNLTALWESLRNLLSNQPAMQTECISDLPYFFSYFHPLVNRPLQLIALDTVKSLSTNPDCAQSVVRSGLLKDVLPLLVTLENDSENLIKVLDLVENILRRSSEAVEQVRLLGGLVIILKLLLDSKYSEEIRFKASHLISAMAQDKQYGSIIIAYVAKFLTASFRTKFTVRPDRLIQFIESDHESSRDKRLWNQEQKRKLCDLLEPEGRELIRAMMEWDRKSELWRLSKLNIIWPDSVLDLYNDDCKENHYQIALPLTPKLSGAGGRRCPETIHSKRESQSVPSKPGIDEESHHHVDGNATQPPKFVHSDHDESSRTESDSESSSDIEKEPDHVRVPTPPLQAQRQSISQSSPDRIVTVSPRSSLPRANNEDFDI</sequence>
<dbReference type="GO" id="GO:2000641">
    <property type="term" value="P:regulation of early endosome to late endosome transport"/>
    <property type="evidence" value="ECO:0007669"/>
    <property type="project" value="InterPro"/>
</dbReference>
<feature type="compositionally biased region" description="Polar residues" evidence="1">
    <location>
        <begin position="1982"/>
        <end position="1994"/>
    </location>
</feature>
<evidence type="ECO:0000313" key="3">
    <source>
        <dbReference type="EMBL" id="LAC20543.1"/>
    </source>
</evidence>
<dbReference type="PANTHER" id="PTHR36983:SF2">
    <property type="entry name" value="DNAJ HOMOLOG SUBFAMILY C MEMBER 13"/>
    <property type="match status" value="1"/>
</dbReference>
<organism evidence="3">
    <name type="scientific">Hirondellea gigas</name>
    <dbReference type="NCBI Taxonomy" id="1518452"/>
    <lineage>
        <taxon>Eukaryota</taxon>
        <taxon>Metazoa</taxon>
        <taxon>Ecdysozoa</taxon>
        <taxon>Arthropoda</taxon>
        <taxon>Crustacea</taxon>
        <taxon>Multicrustacea</taxon>
        <taxon>Malacostraca</taxon>
        <taxon>Eumalacostraca</taxon>
        <taxon>Peracarida</taxon>
        <taxon>Amphipoda</taxon>
        <taxon>Amphilochidea</taxon>
        <taxon>Lysianassida</taxon>
        <taxon>Lysianassidira</taxon>
        <taxon>Lysianassoidea</taxon>
        <taxon>Lysianassidae</taxon>
        <taxon>Hirondellea</taxon>
    </lineage>
</organism>
<dbReference type="PANTHER" id="PTHR36983">
    <property type="entry name" value="DNAJ HOMOLOG SUBFAMILY C MEMBER 13"/>
    <property type="match status" value="1"/>
</dbReference>
<evidence type="ECO:0000259" key="2">
    <source>
        <dbReference type="Pfam" id="PF19432"/>
    </source>
</evidence>
<feature type="domain" description="DnaJ homologue subfamily C GRV2/DNAJC13 N-terminal" evidence="2">
    <location>
        <begin position="400"/>
        <end position="483"/>
    </location>
</feature>
<feature type="compositionally biased region" description="Low complexity" evidence="1">
    <location>
        <begin position="665"/>
        <end position="675"/>
    </location>
</feature>
<dbReference type="GO" id="GO:0006898">
    <property type="term" value="P:receptor-mediated endocytosis"/>
    <property type="evidence" value="ECO:0007669"/>
    <property type="project" value="TreeGrafter"/>
</dbReference>
<dbReference type="GO" id="GO:0010008">
    <property type="term" value="C:endosome membrane"/>
    <property type="evidence" value="ECO:0007669"/>
    <property type="project" value="TreeGrafter"/>
</dbReference>
<dbReference type="GO" id="GO:0007032">
    <property type="term" value="P:endosome organization"/>
    <property type="evidence" value="ECO:0007669"/>
    <property type="project" value="InterPro"/>
</dbReference>
<dbReference type="InterPro" id="IPR011989">
    <property type="entry name" value="ARM-like"/>
</dbReference>
<feature type="compositionally biased region" description="Basic and acidic residues" evidence="1">
    <location>
        <begin position="1928"/>
        <end position="1938"/>
    </location>
</feature>
<dbReference type="Pfam" id="PF19432">
    <property type="entry name" value="RME-8_N"/>
    <property type="match status" value="1"/>
</dbReference>
<feature type="compositionally biased region" description="Basic and acidic residues" evidence="1">
    <location>
        <begin position="1967"/>
        <end position="1976"/>
    </location>
</feature>
<dbReference type="InterPro" id="IPR044978">
    <property type="entry name" value="GRV2/DNAJC13"/>
</dbReference>